<feature type="compositionally biased region" description="Polar residues" evidence="1">
    <location>
        <begin position="918"/>
        <end position="928"/>
    </location>
</feature>
<feature type="compositionally biased region" description="Polar residues" evidence="1">
    <location>
        <begin position="941"/>
        <end position="964"/>
    </location>
</feature>
<dbReference type="Pfam" id="PF20640">
    <property type="entry name" value="Rrn6_HB"/>
    <property type="match status" value="1"/>
</dbReference>
<feature type="domain" description="RRN6 beta-propeller" evidence="2">
    <location>
        <begin position="104"/>
        <end position="483"/>
    </location>
</feature>
<evidence type="ECO:0000259" key="4">
    <source>
        <dbReference type="Pfam" id="PF20640"/>
    </source>
</evidence>
<dbReference type="VEuPathDB" id="FungiDB:An08g00360"/>
<organism evidence="5">
    <name type="scientific">Aspergillus niger</name>
    <dbReference type="NCBI Taxonomy" id="5061"/>
    <lineage>
        <taxon>Eukaryota</taxon>
        <taxon>Fungi</taxon>
        <taxon>Dikarya</taxon>
        <taxon>Ascomycota</taxon>
        <taxon>Pezizomycotina</taxon>
        <taxon>Eurotiomycetes</taxon>
        <taxon>Eurotiomycetidae</taxon>
        <taxon>Eurotiales</taxon>
        <taxon>Aspergillaceae</taxon>
        <taxon>Aspergillus</taxon>
        <taxon>Aspergillus subgen. Circumdati</taxon>
    </lineage>
</organism>
<name>A0AAJ8BVT2_ASPNG</name>
<proteinExistence type="predicted"/>
<dbReference type="PANTHER" id="PTHR28221">
    <property type="entry name" value="RNA POLYMERASE I-SPECIFIC TRANSCRIPTION INITIATION FACTOR RRN6"/>
    <property type="match status" value="1"/>
</dbReference>
<dbReference type="InterPro" id="IPR048536">
    <property type="entry name" value="Rrn6_K-rich"/>
</dbReference>
<dbReference type="AlphaFoldDB" id="A0AAJ8BVT2"/>
<evidence type="ECO:0000313" key="5">
    <source>
        <dbReference type="RefSeq" id="XP_059603868.1"/>
    </source>
</evidence>
<feature type="compositionally biased region" description="Basic residues" evidence="1">
    <location>
        <begin position="931"/>
        <end position="940"/>
    </location>
</feature>
<feature type="region of interest" description="Disordered" evidence="1">
    <location>
        <begin position="837"/>
        <end position="870"/>
    </location>
</feature>
<feature type="domain" description="RRN6 K-rich C-terminal" evidence="3">
    <location>
        <begin position="893"/>
        <end position="1027"/>
    </location>
</feature>
<accession>A0AAJ8BVT2</accession>
<dbReference type="PANTHER" id="PTHR28221:SF2">
    <property type="entry name" value="RNA POLYMERASE I-SPECIFIC TRANSCRIPTION INITIATION FACTOR RRN6"/>
    <property type="match status" value="1"/>
</dbReference>
<evidence type="ECO:0000259" key="3">
    <source>
        <dbReference type="Pfam" id="PF20639"/>
    </source>
</evidence>
<feature type="region of interest" description="Disordered" evidence="1">
    <location>
        <begin position="792"/>
        <end position="813"/>
    </location>
</feature>
<feature type="region of interest" description="Disordered" evidence="1">
    <location>
        <begin position="918"/>
        <end position="977"/>
    </location>
</feature>
<feature type="compositionally biased region" description="Low complexity" evidence="1">
    <location>
        <begin position="802"/>
        <end position="813"/>
    </location>
</feature>
<feature type="region of interest" description="Disordered" evidence="1">
    <location>
        <begin position="1003"/>
        <end position="1027"/>
    </location>
</feature>
<protein>
    <recommendedName>
        <fullName evidence="6">RNA polymerase I-specific transcription initiation factor RRN6-like protein</fullName>
    </recommendedName>
</protein>
<dbReference type="InterPro" id="IPR019350">
    <property type="entry name" value="RNA_pol_I-sp_TIF_RRN6-like"/>
</dbReference>
<sequence length="1027" mass="113773">MDEHSVGALQYGHLGKPTYNSEAHTWVFSRTLAPFETLTPPGASCISYSGVTKVTVQSPLTALQSSSIENKGFLPRVYPELAACWPLVDNETVSHAITSCDICNPSVSTLFDLGYAVDLENNDSGSRVIPIAVIASGECGNTISFRKIEDDVVELRRKTTSWARVPAIGQTETVEWSAGGAPVRQICFARTVEDNATWMAARLPRSTTIFRPQYHRTPVPVIGLHGSDHVFPHRSLKSRLDANPLVEISIEQTGGFAHADVTFNPWYQKQLAIVDERGNWSVWELSGRHRRNKGNWAAVSVNSGSLPWLDLGDGQDIDDHPRHDGWAAIEWVGDVNSFIVSDRRCPMLYRMESGEVYPYTIELGLKRRSEWILDIKRSSANVSHVFILTTTRIFWLDLTSCPEPSSATDNDSRPPLLPRLSWRHFRDPEDTTLRLTPLLVREDFYLVLYSLLNNVALTLQCPSSSLDQTDAMSIPDPYIMEIPVSFSDTEGSRHSSSMQLTTLVFKEITHLPSSVGKQYYDSHVRLIKLFALDSGLTVRESIYIRPSRDGSEDDDSAARDVLRVKKRHQGVQRVQSACFEDQFVVEDYEESMLGSGMLTTADPGMPSITPLAIPQWTLDYTHVYAVATGRLTLSPREDDPGKQNFGRSFQEAIQELGEMASGAGVSNDQTCRTGLEALGSSPLLDDIENDSRSLKKFLSSDHPALLDWKTDRQLSDHSSPIFVQSADLTYDISRLELPAIYDLLSDDWLAGLRHDIPGRTRITKEKTIRGVAADLILAQIRIRVQTLSGVDESDDSRRISSRDNQSSSFSSSSMVPVHDLFDVSSSISAKRASRRSIWTGNGNLDDPGSGATPGSTLGRGELESESQWDMEPTYASLSTYTTFSRERNMPRKVASMLGHWLPGADPAGYNWQRAIQLQGTEESQSASKAATPKRRQRKKTPSSQGTTSVTSGNVSAPNPMTSVTPDVRGWGSQPENNEAPVLRLQSSQVIEEDDVPMTQIERGAFGGREAGRKSVMKARKKKRAAGF</sequence>
<evidence type="ECO:0000259" key="2">
    <source>
        <dbReference type="Pfam" id="PF10214"/>
    </source>
</evidence>
<reference evidence="5" key="2">
    <citation type="submission" date="2025-08" db="UniProtKB">
        <authorList>
            <consortium name="RefSeq"/>
        </authorList>
    </citation>
    <scope>IDENTIFICATION</scope>
</reference>
<dbReference type="InterPro" id="IPR048537">
    <property type="entry name" value="RRN6_HB"/>
</dbReference>
<dbReference type="Pfam" id="PF20639">
    <property type="entry name" value="Rrn6_K-rich"/>
    <property type="match status" value="1"/>
</dbReference>
<dbReference type="KEGG" id="ang:An08g00360"/>
<feature type="compositionally biased region" description="Basic residues" evidence="1">
    <location>
        <begin position="1014"/>
        <end position="1027"/>
    </location>
</feature>
<feature type="domain" description="RRN6 helical bundle" evidence="4">
    <location>
        <begin position="577"/>
        <end position="780"/>
    </location>
</feature>
<dbReference type="RefSeq" id="XP_059603868.1">
    <property type="nucleotide sequence ID" value="XM_059748785.1"/>
</dbReference>
<reference evidence="5" key="1">
    <citation type="submission" date="2025-02" db="EMBL/GenBank/DDBJ databases">
        <authorList>
            <consortium name="NCBI Genome Project"/>
        </authorList>
    </citation>
    <scope>NUCLEOTIDE SEQUENCE</scope>
</reference>
<dbReference type="GeneID" id="4982345"/>
<dbReference type="InterPro" id="IPR048535">
    <property type="entry name" value="RRN6_beta-prop"/>
</dbReference>
<dbReference type="Pfam" id="PF10214">
    <property type="entry name" value="Rrn6_beta-prop"/>
    <property type="match status" value="1"/>
</dbReference>
<evidence type="ECO:0000256" key="1">
    <source>
        <dbReference type="SAM" id="MobiDB-lite"/>
    </source>
</evidence>
<evidence type="ECO:0008006" key="6">
    <source>
        <dbReference type="Google" id="ProtNLM"/>
    </source>
</evidence>
<gene>
    <name evidence="5" type="ORF">An08g00360</name>
</gene>